<evidence type="ECO:0000313" key="3">
    <source>
        <dbReference type="EMBL" id="SOC49667.1"/>
    </source>
</evidence>
<dbReference type="AlphaFoldDB" id="A0A285V6W3"/>
<evidence type="ECO:0000313" key="4">
    <source>
        <dbReference type="Proteomes" id="UP000219435"/>
    </source>
</evidence>
<evidence type="ECO:0000256" key="2">
    <source>
        <dbReference type="SAM" id="Phobius"/>
    </source>
</evidence>
<proteinExistence type="predicted"/>
<feature type="transmembrane region" description="Helical" evidence="2">
    <location>
        <begin position="20"/>
        <end position="44"/>
    </location>
</feature>
<keyword evidence="2" id="KW-1133">Transmembrane helix</keyword>
<dbReference type="Proteomes" id="UP000219435">
    <property type="component" value="Unassembled WGS sequence"/>
</dbReference>
<gene>
    <name evidence="3" type="ORF">SAMN05660748_2398</name>
</gene>
<evidence type="ECO:0000256" key="1">
    <source>
        <dbReference type="SAM" id="MobiDB-lite"/>
    </source>
</evidence>
<keyword evidence="4" id="KW-1185">Reference proteome</keyword>
<keyword evidence="2" id="KW-0812">Transmembrane</keyword>
<dbReference type="RefSeq" id="WP_097195211.1">
    <property type="nucleotide sequence ID" value="NZ_OBQI01000003.1"/>
</dbReference>
<organism evidence="3 4">
    <name type="scientific">Blastococcus aggregatus</name>
    <dbReference type="NCBI Taxonomy" id="38502"/>
    <lineage>
        <taxon>Bacteria</taxon>
        <taxon>Bacillati</taxon>
        <taxon>Actinomycetota</taxon>
        <taxon>Actinomycetes</taxon>
        <taxon>Geodermatophilales</taxon>
        <taxon>Geodermatophilaceae</taxon>
        <taxon>Blastococcus</taxon>
    </lineage>
</organism>
<reference evidence="4" key="1">
    <citation type="submission" date="2017-08" db="EMBL/GenBank/DDBJ databases">
        <authorList>
            <person name="Varghese N."/>
            <person name="Submissions S."/>
        </authorList>
    </citation>
    <scope>NUCLEOTIDE SEQUENCE [LARGE SCALE GENOMIC DNA]</scope>
    <source>
        <strain evidence="4">DSM 4725</strain>
    </source>
</reference>
<feature type="region of interest" description="Disordered" evidence="1">
    <location>
        <begin position="69"/>
        <end position="94"/>
    </location>
</feature>
<sequence length="94" mass="9725">MHTLATAAPGSPTVPPLAGWQGIVVALLAVLVVGVAFLVIGALATATRRRSPEWEAWLHGRSRNRFDLAPAAPARPADDGPDAGVGLFGARPPR</sequence>
<accession>A0A285V6W3</accession>
<protein>
    <submittedName>
        <fullName evidence="3">Uncharacterized protein</fullName>
    </submittedName>
</protein>
<dbReference type="EMBL" id="OBQI01000003">
    <property type="protein sequence ID" value="SOC49667.1"/>
    <property type="molecule type" value="Genomic_DNA"/>
</dbReference>
<name>A0A285V6W3_9ACTN</name>
<keyword evidence="2" id="KW-0472">Membrane</keyword>